<name>A0ABQ9XX19_9EUKA</name>
<keyword evidence="1" id="KW-0732">Signal</keyword>
<protein>
    <submittedName>
        <fullName evidence="2">Uncharacterized protein</fullName>
    </submittedName>
</protein>
<keyword evidence="3" id="KW-1185">Reference proteome</keyword>
<feature type="chain" id="PRO_5045789616" evidence="1">
    <location>
        <begin position="25"/>
        <end position="128"/>
    </location>
</feature>
<evidence type="ECO:0000256" key="1">
    <source>
        <dbReference type="SAM" id="SignalP"/>
    </source>
</evidence>
<gene>
    <name evidence="2" type="ORF">BLNAU_8992</name>
</gene>
<dbReference type="EMBL" id="JARBJD010000060">
    <property type="protein sequence ID" value="KAK2956016.1"/>
    <property type="molecule type" value="Genomic_DNA"/>
</dbReference>
<evidence type="ECO:0000313" key="2">
    <source>
        <dbReference type="EMBL" id="KAK2956016.1"/>
    </source>
</evidence>
<feature type="signal peptide" evidence="1">
    <location>
        <begin position="1"/>
        <end position="24"/>
    </location>
</feature>
<evidence type="ECO:0000313" key="3">
    <source>
        <dbReference type="Proteomes" id="UP001281761"/>
    </source>
</evidence>
<comment type="caution">
    <text evidence="2">The sequence shown here is derived from an EMBL/GenBank/DDBJ whole genome shotgun (WGS) entry which is preliminary data.</text>
</comment>
<accession>A0ABQ9XX19</accession>
<sequence>MEMNTDVAVLSVSILVSLSATAQCSVAMVKQNAVGLVCPIIRQVKDTHLLLLMQTRKSKESSVINMSDKEQEKFEQTGQLLLRTLSLLSTFTTLSQVLQGFIDQDGASTAMEIAKVYHHHLVKDLSLL</sequence>
<proteinExistence type="predicted"/>
<reference evidence="2 3" key="1">
    <citation type="journal article" date="2022" name="bioRxiv">
        <title>Genomics of Preaxostyla Flagellates Illuminates Evolutionary Transitions and the Path Towards Mitochondrial Loss.</title>
        <authorList>
            <person name="Novak L.V.F."/>
            <person name="Treitli S.C."/>
            <person name="Pyrih J."/>
            <person name="Halakuc P."/>
            <person name="Pipaliya S.V."/>
            <person name="Vacek V."/>
            <person name="Brzon O."/>
            <person name="Soukal P."/>
            <person name="Eme L."/>
            <person name="Dacks J.B."/>
            <person name="Karnkowska A."/>
            <person name="Elias M."/>
            <person name="Hampl V."/>
        </authorList>
    </citation>
    <scope>NUCLEOTIDE SEQUENCE [LARGE SCALE GENOMIC DNA]</scope>
    <source>
        <strain evidence="2">NAU3</strain>
        <tissue evidence="2">Gut</tissue>
    </source>
</reference>
<dbReference type="Proteomes" id="UP001281761">
    <property type="component" value="Unassembled WGS sequence"/>
</dbReference>
<organism evidence="2 3">
    <name type="scientific">Blattamonas nauphoetae</name>
    <dbReference type="NCBI Taxonomy" id="2049346"/>
    <lineage>
        <taxon>Eukaryota</taxon>
        <taxon>Metamonada</taxon>
        <taxon>Preaxostyla</taxon>
        <taxon>Oxymonadida</taxon>
        <taxon>Blattamonas</taxon>
    </lineage>
</organism>